<keyword evidence="2" id="KW-0472">Membrane</keyword>
<feature type="transmembrane region" description="Helical" evidence="2">
    <location>
        <begin position="71"/>
        <end position="91"/>
    </location>
</feature>
<keyword evidence="2" id="KW-0812">Transmembrane</keyword>
<proteinExistence type="inferred from homology"/>
<evidence type="ECO:0000259" key="3">
    <source>
        <dbReference type="Pfam" id="PF02719"/>
    </source>
</evidence>
<protein>
    <submittedName>
        <fullName evidence="4">NDP-sugar epimerase, includes UDP-GlcNAc-inverting 4,6-dehydratase FlaA1 and capsular polysaccharide biosynthesis protein EpsC</fullName>
    </submittedName>
</protein>
<reference evidence="4 5" key="1">
    <citation type="submission" date="2016-11" db="EMBL/GenBank/DDBJ databases">
        <authorList>
            <person name="Jaros S."/>
            <person name="Januszkiewicz K."/>
            <person name="Wedrychowicz H."/>
        </authorList>
    </citation>
    <scope>NUCLEOTIDE SEQUENCE [LARGE SCALE GENOMIC DNA]</scope>
    <source>
        <strain evidence="4 5">DSM 3074</strain>
    </source>
</reference>
<evidence type="ECO:0000256" key="2">
    <source>
        <dbReference type="SAM" id="Phobius"/>
    </source>
</evidence>
<accession>A0A1M6FDA9</accession>
<sequence length="636" mass="70988">MKPFFMITISLLTYDAIIYLFTALLMLAFYQGAGRLDDYGIMLHIALAAIIIFGSRLMWNIYRQIWRYGGIQCYIRLLLADGLAMCLYLAIDELVMEPNISAAKLIALCCTNTLCALGTRMVYRYAYKCGGRNDSRGKISRVLLKIFTGGRVIAEPALESGKIKIAIVGAGTVGVSLAEELRENPSSRYAPMYFIDNKKSKVGRTIHGLEVKAEDSSDTLAEMREAGINLVVMAIPNMSSERRKELYDFYQNSGFKLKIYDYPTVQNAGNKRVLRSFEVEELLFRKVMNVLDEDTYNYYKNKVVMITGGGGSIGSELCRQIANMSPKKLIILDVYENGAYDIQQELRIKYQKALNMAVEIVSITNRVGLEKVFVEHNPQIVIHAAAHKHVPLMERNCIEAVENNVFGTLNVVELCEKYNAERFMMVSTDKAVNPTNVMGATKRMCEMIVQSYSTFGKVKYSATRFGNVLGSAGSVIPLFKKQIASGGPITITDKRIIRYFMTIPEASQLVLQSGAMAQNGELFVLDMGEPVKILDLAENMIKLSGVDGIEIVETGLRPGEKLYEELLMDSADLSKTSNEKIFIEQDEAFSLDEISGKLKQLKDACDISDDAVRKALHNVVSTYKTPDEVNKQVQAG</sequence>
<dbReference type="CDD" id="cd05237">
    <property type="entry name" value="UDP_invert_4-6DH_SDR_e"/>
    <property type="match status" value="1"/>
</dbReference>
<dbReference type="Pfam" id="PF02719">
    <property type="entry name" value="Polysacc_synt_2"/>
    <property type="match status" value="1"/>
</dbReference>
<evidence type="ECO:0000313" key="5">
    <source>
        <dbReference type="Proteomes" id="UP000191240"/>
    </source>
</evidence>
<dbReference type="InterPro" id="IPR051203">
    <property type="entry name" value="Polysaccharide_Synthase-Rel"/>
</dbReference>
<dbReference type="EMBL" id="FQYW01000020">
    <property type="protein sequence ID" value="SHI95635.1"/>
    <property type="molecule type" value="Genomic_DNA"/>
</dbReference>
<comment type="similarity">
    <text evidence="1">Belongs to the polysaccharide synthase family.</text>
</comment>
<dbReference type="PANTHER" id="PTHR43318">
    <property type="entry name" value="UDP-N-ACETYLGLUCOSAMINE 4,6-DEHYDRATASE"/>
    <property type="match status" value="1"/>
</dbReference>
<name>A0A1M6FDA9_9FIRM</name>
<dbReference type="PANTHER" id="PTHR43318:SF1">
    <property type="entry name" value="POLYSACCHARIDE BIOSYNTHESIS PROTEIN EPSC-RELATED"/>
    <property type="match status" value="1"/>
</dbReference>
<dbReference type="SUPFAM" id="SSF51735">
    <property type="entry name" value="NAD(P)-binding Rossmann-fold domains"/>
    <property type="match status" value="2"/>
</dbReference>
<feature type="transmembrane region" description="Helical" evidence="2">
    <location>
        <begin position="12"/>
        <end position="33"/>
    </location>
</feature>
<feature type="domain" description="Polysaccharide biosynthesis protein CapD-like" evidence="3">
    <location>
        <begin position="304"/>
        <end position="584"/>
    </location>
</feature>
<dbReference type="Gene3D" id="3.40.50.720">
    <property type="entry name" value="NAD(P)-binding Rossmann-like Domain"/>
    <property type="match status" value="2"/>
</dbReference>
<gene>
    <name evidence="4" type="ORF">SAMN02745671_02223</name>
</gene>
<organism evidence="4 5">
    <name type="scientific">Anaerovibrio lipolyticus DSM 3074</name>
    <dbReference type="NCBI Taxonomy" id="1120997"/>
    <lineage>
        <taxon>Bacteria</taxon>
        <taxon>Bacillati</taxon>
        <taxon>Bacillota</taxon>
        <taxon>Negativicutes</taxon>
        <taxon>Selenomonadales</taxon>
        <taxon>Selenomonadaceae</taxon>
        <taxon>Anaerovibrio</taxon>
    </lineage>
</organism>
<dbReference type="Proteomes" id="UP000191240">
    <property type="component" value="Unassembled WGS sequence"/>
</dbReference>
<evidence type="ECO:0000256" key="1">
    <source>
        <dbReference type="ARBA" id="ARBA00007430"/>
    </source>
</evidence>
<dbReference type="InterPro" id="IPR003869">
    <property type="entry name" value="Polysac_CapD-like"/>
</dbReference>
<dbReference type="InterPro" id="IPR036291">
    <property type="entry name" value="NAD(P)-bd_dom_sf"/>
</dbReference>
<evidence type="ECO:0000313" key="4">
    <source>
        <dbReference type="EMBL" id="SHI95635.1"/>
    </source>
</evidence>
<feature type="transmembrane region" description="Helical" evidence="2">
    <location>
        <begin position="39"/>
        <end position="59"/>
    </location>
</feature>
<dbReference type="AlphaFoldDB" id="A0A1M6FDA9"/>
<keyword evidence="2" id="KW-1133">Transmembrane helix</keyword>